<reference evidence="5 6" key="1">
    <citation type="submission" date="2019-03" db="EMBL/GenBank/DDBJ databases">
        <title>Genomic Encyclopedia of Type Strains, Phase IV (KMG-IV): sequencing the most valuable type-strain genomes for metagenomic binning, comparative biology and taxonomic classification.</title>
        <authorList>
            <person name="Goeker M."/>
        </authorList>
    </citation>
    <scope>NUCLEOTIDE SEQUENCE [LARGE SCALE GENOMIC DNA]</scope>
    <source>
        <strain evidence="5 6">DSM 100309</strain>
    </source>
</reference>
<proteinExistence type="predicted"/>
<dbReference type="AlphaFoldDB" id="A0A4V6P3R9"/>
<dbReference type="SUPFAM" id="SSF55073">
    <property type="entry name" value="Nucleotide cyclase"/>
    <property type="match status" value="1"/>
</dbReference>
<dbReference type="Gene3D" id="3.30.450.20">
    <property type="entry name" value="PAS domain"/>
    <property type="match status" value="1"/>
</dbReference>
<dbReference type="FunFam" id="3.30.70.270:FF:000001">
    <property type="entry name" value="Diguanylate cyclase domain protein"/>
    <property type="match status" value="1"/>
</dbReference>
<accession>A0A4V6P3R9</accession>
<dbReference type="InterPro" id="IPR029787">
    <property type="entry name" value="Nucleotide_cyclase"/>
</dbReference>
<evidence type="ECO:0000256" key="1">
    <source>
        <dbReference type="SAM" id="Phobius"/>
    </source>
</evidence>
<dbReference type="PROSITE" id="PS50887">
    <property type="entry name" value="GGDEF"/>
    <property type="match status" value="1"/>
</dbReference>
<dbReference type="PANTHER" id="PTHR44757">
    <property type="entry name" value="DIGUANYLATE CYCLASE DGCP"/>
    <property type="match status" value="1"/>
</dbReference>
<feature type="domain" description="HAMP" evidence="3">
    <location>
        <begin position="208"/>
        <end position="260"/>
    </location>
</feature>
<evidence type="ECO:0000313" key="5">
    <source>
        <dbReference type="EMBL" id="TCV80099.1"/>
    </source>
</evidence>
<dbReference type="Gene3D" id="3.30.70.270">
    <property type="match status" value="1"/>
</dbReference>
<gene>
    <name evidence="5" type="ORF">EDC63_13012</name>
</gene>
<dbReference type="NCBIfam" id="TIGR00254">
    <property type="entry name" value="GGDEF"/>
    <property type="match status" value="1"/>
</dbReference>
<dbReference type="Proteomes" id="UP000295367">
    <property type="component" value="Unassembled WGS sequence"/>
</dbReference>
<dbReference type="InterPro" id="IPR003660">
    <property type="entry name" value="HAMP_dom"/>
</dbReference>
<dbReference type="EMBL" id="SMCO01000030">
    <property type="protein sequence ID" value="TCV80099.1"/>
    <property type="molecule type" value="Genomic_DNA"/>
</dbReference>
<keyword evidence="1" id="KW-0472">Membrane</keyword>
<dbReference type="InterPro" id="IPR052155">
    <property type="entry name" value="Biofilm_reg_signaling"/>
</dbReference>
<organism evidence="5 6">
    <name type="scientific">Sulfurirhabdus autotrophica</name>
    <dbReference type="NCBI Taxonomy" id="1706046"/>
    <lineage>
        <taxon>Bacteria</taxon>
        <taxon>Pseudomonadati</taxon>
        <taxon>Pseudomonadota</taxon>
        <taxon>Betaproteobacteria</taxon>
        <taxon>Nitrosomonadales</taxon>
        <taxon>Sulfuricellaceae</taxon>
        <taxon>Sulfurirhabdus</taxon>
    </lineage>
</organism>
<dbReference type="Pfam" id="PF00563">
    <property type="entry name" value="EAL"/>
    <property type="match status" value="1"/>
</dbReference>
<evidence type="ECO:0000259" key="3">
    <source>
        <dbReference type="PROSITE" id="PS50885"/>
    </source>
</evidence>
<feature type="domain" description="GGDEF" evidence="4">
    <location>
        <begin position="349"/>
        <end position="482"/>
    </location>
</feature>
<dbReference type="PANTHER" id="PTHR44757:SF2">
    <property type="entry name" value="BIOFILM ARCHITECTURE MAINTENANCE PROTEIN MBAA"/>
    <property type="match status" value="1"/>
</dbReference>
<evidence type="ECO:0000313" key="6">
    <source>
        <dbReference type="Proteomes" id="UP000295367"/>
    </source>
</evidence>
<dbReference type="OrthoDB" id="9813903at2"/>
<dbReference type="PROSITE" id="PS50883">
    <property type="entry name" value="EAL"/>
    <property type="match status" value="1"/>
</dbReference>
<dbReference type="InterPro" id="IPR000160">
    <property type="entry name" value="GGDEF_dom"/>
</dbReference>
<keyword evidence="6" id="KW-1185">Reference proteome</keyword>
<dbReference type="RefSeq" id="WP_124946493.1">
    <property type="nucleotide sequence ID" value="NZ_BHVT01000036.1"/>
</dbReference>
<dbReference type="Pfam" id="PF00990">
    <property type="entry name" value="GGDEF"/>
    <property type="match status" value="1"/>
</dbReference>
<dbReference type="SUPFAM" id="SSF141868">
    <property type="entry name" value="EAL domain-like"/>
    <property type="match status" value="1"/>
</dbReference>
<dbReference type="SMART" id="SM00304">
    <property type="entry name" value="HAMP"/>
    <property type="match status" value="1"/>
</dbReference>
<dbReference type="CDD" id="cd01949">
    <property type="entry name" value="GGDEF"/>
    <property type="match status" value="1"/>
</dbReference>
<feature type="domain" description="EAL" evidence="2">
    <location>
        <begin position="491"/>
        <end position="742"/>
    </location>
</feature>
<keyword evidence="1" id="KW-1133">Transmembrane helix</keyword>
<evidence type="ECO:0000259" key="4">
    <source>
        <dbReference type="PROSITE" id="PS50887"/>
    </source>
</evidence>
<feature type="transmembrane region" description="Helical" evidence="1">
    <location>
        <begin position="185"/>
        <end position="210"/>
    </location>
</feature>
<dbReference type="InterPro" id="IPR001633">
    <property type="entry name" value="EAL_dom"/>
</dbReference>
<dbReference type="Gene3D" id="3.20.20.450">
    <property type="entry name" value="EAL domain"/>
    <property type="match status" value="1"/>
</dbReference>
<dbReference type="InterPro" id="IPR035919">
    <property type="entry name" value="EAL_sf"/>
</dbReference>
<dbReference type="InterPro" id="IPR043128">
    <property type="entry name" value="Rev_trsase/Diguanyl_cyclase"/>
</dbReference>
<keyword evidence="1" id="KW-0812">Transmembrane</keyword>
<dbReference type="CDD" id="cd06225">
    <property type="entry name" value="HAMP"/>
    <property type="match status" value="1"/>
</dbReference>
<dbReference type="GO" id="GO:0016020">
    <property type="term" value="C:membrane"/>
    <property type="evidence" value="ECO:0007669"/>
    <property type="project" value="InterPro"/>
</dbReference>
<evidence type="ECO:0000259" key="2">
    <source>
        <dbReference type="PROSITE" id="PS50883"/>
    </source>
</evidence>
<dbReference type="PROSITE" id="PS50885">
    <property type="entry name" value="HAMP"/>
    <property type="match status" value="1"/>
</dbReference>
<sequence>MSIRTRLLFIVISAFLLIGIVGAVSLNHLQKLSEQSAIADATHSAESLSALITYEAYKAGGLNFLGKLENPLSRVNQDVLQNMIDHVYDRGHRNLKVVDKSSRIIADSGHSKIGSLVDTLPDHAISQLLKDGQPRSFVEYSPVSQEEIRQIVVPVYGNGQQIIGATIFEYTSLYKETENLLRKSLWAVGLATLIALSLALISGILVANRLTNALRDLRRSALMIAAGKNTKHIAPASCREIQDLVRVFNRMTRKLTQGNADLKYEVSERTKAEAALIIINGELEQRVNQRTSELLVINDQMKGELEERARIEARLELLAQFDGLTGLPNRNLFQDRLAKSVLHARCHDCMSALMFIDLDRFKEINDSLGHAAGDIVLKEVGKRLLSVVRTVDTVARLSGDEFTVILDLVQYANDAAVVAEKILATLSRPINVDGREIFVTASIGIAVFPVGDGTHDDFLRYADIALYQAKANGRNTYHVFSTELSEGLTRRMEISEQLRRAVERNEFSLHYQPIVSVSTRKITGVEALLRWSNHLIGEVPPEEFIPIAEEIGIIEKIGEWVLATACNESKLWRESGHDPILLSVNLSPKQFRNLELAEIIASIMKNAGFDPEWLEIEITESALMDRSEGTLHKLEAQGVKIAIDDFGTGYSSLSYLKRFPVHRLKIDQSFIQDITTDPDDAAIVSAMVALAKSLRLAVTAEGVETTEQLGYLQSIQCDDFQGYYYSKSLTAEDLQSMLSKQVMNQNTAFLVA</sequence>
<name>A0A4V6P3R9_9PROT</name>
<protein>
    <submittedName>
        <fullName evidence="5">Diguanylate cyclase (GGDEF)-like protein</fullName>
    </submittedName>
</protein>
<dbReference type="Pfam" id="PF00672">
    <property type="entry name" value="HAMP"/>
    <property type="match status" value="1"/>
</dbReference>
<dbReference type="Gene3D" id="6.10.340.10">
    <property type="match status" value="1"/>
</dbReference>
<dbReference type="GO" id="GO:0007165">
    <property type="term" value="P:signal transduction"/>
    <property type="evidence" value="ECO:0007669"/>
    <property type="project" value="InterPro"/>
</dbReference>
<dbReference type="SMART" id="SM00267">
    <property type="entry name" value="GGDEF"/>
    <property type="match status" value="1"/>
</dbReference>
<dbReference type="GO" id="GO:0003824">
    <property type="term" value="F:catalytic activity"/>
    <property type="evidence" value="ECO:0007669"/>
    <property type="project" value="UniProtKB-ARBA"/>
</dbReference>
<comment type="caution">
    <text evidence="5">The sequence shown here is derived from an EMBL/GenBank/DDBJ whole genome shotgun (WGS) entry which is preliminary data.</text>
</comment>
<dbReference type="SMART" id="SM00052">
    <property type="entry name" value="EAL"/>
    <property type="match status" value="1"/>
</dbReference>
<dbReference type="CDD" id="cd01948">
    <property type="entry name" value="EAL"/>
    <property type="match status" value="1"/>
</dbReference>